<protein>
    <submittedName>
        <fullName evidence="2">Uncharacterized protein</fullName>
    </submittedName>
</protein>
<gene>
    <name evidence="2" type="ORF">IW261DRAFT_1417893</name>
</gene>
<proteinExistence type="predicted"/>
<organism evidence="2 3">
    <name type="scientific">Armillaria novae-zelandiae</name>
    <dbReference type="NCBI Taxonomy" id="153914"/>
    <lineage>
        <taxon>Eukaryota</taxon>
        <taxon>Fungi</taxon>
        <taxon>Dikarya</taxon>
        <taxon>Basidiomycota</taxon>
        <taxon>Agaricomycotina</taxon>
        <taxon>Agaricomycetes</taxon>
        <taxon>Agaricomycetidae</taxon>
        <taxon>Agaricales</taxon>
        <taxon>Marasmiineae</taxon>
        <taxon>Physalacriaceae</taxon>
        <taxon>Armillaria</taxon>
    </lineage>
</organism>
<dbReference type="EMBL" id="JAUEPR010000007">
    <property type="protein sequence ID" value="KAK0482302.1"/>
    <property type="molecule type" value="Genomic_DNA"/>
</dbReference>
<reference evidence="2" key="1">
    <citation type="submission" date="2023-06" db="EMBL/GenBank/DDBJ databases">
        <authorList>
            <consortium name="Lawrence Berkeley National Laboratory"/>
            <person name="Ahrendt S."/>
            <person name="Sahu N."/>
            <person name="Indic B."/>
            <person name="Wong-Bajracharya J."/>
            <person name="Merenyi Z."/>
            <person name="Ke H.-M."/>
            <person name="Monk M."/>
            <person name="Kocsube S."/>
            <person name="Drula E."/>
            <person name="Lipzen A."/>
            <person name="Balint B."/>
            <person name="Henrissat B."/>
            <person name="Andreopoulos B."/>
            <person name="Martin F.M."/>
            <person name="Harder C.B."/>
            <person name="Rigling D."/>
            <person name="Ford K.L."/>
            <person name="Foster G.D."/>
            <person name="Pangilinan J."/>
            <person name="Papanicolaou A."/>
            <person name="Barry K."/>
            <person name="LaButti K."/>
            <person name="Viragh M."/>
            <person name="Koriabine M."/>
            <person name="Yan M."/>
            <person name="Riley R."/>
            <person name="Champramary S."/>
            <person name="Plett K.L."/>
            <person name="Tsai I.J."/>
            <person name="Slot J."/>
            <person name="Sipos G."/>
            <person name="Plett J."/>
            <person name="Nagy L.G."/>
            <person name="Grigoriev I.V."/>
        </authorList>
    </citation>
    <scope>NUCLEOTIDE SEQUENCE</scope>
    <source>
        <strain evidence="2">ICMP 16352</strain>
    </source>
</reference>
<name>A0AA39PDL2_9AGAR</name>
<feature type="signal peptide" evidence="1">
    <location>
        <begin position="1"/>
        <end position="32"/>
    </location>
</feature>
<keyword evidence="3" id="KW-1185">Reference proteome</keyword>
<sequence length="362" mass="41577">MSTPKLFPSSKLSFFLTLSLLTYNLLNHSTDTLRPFNTMLCRRAAGMIELHASSQSQSRLSAFDLDLLALLEKSPSTSSLFLIFYMSIKYFYIRVGLQARDAFFGDIKHLHPRSSNLTDQFPVKVLLEAERRYGNLLARENVDKLSIFSGWHMSLLNPRYHYTLRGYNKSGWMSVTIEMEAANQGLVYTYQRQDWNQWMPGDHIQGSRSQFCQLFNREMVGGLHKCNPGCSTFLKTIANSRVDYCPGPFLCIVYRFLNYTPATFIGPLSYRWIVFWGDLSMASRSSVLQDTDINHFATPFSEYSCAANTATVLTQKHSYHFQLAQRIPFASNTIDWEGRYSRKLDNASALNMMFWRGADLST</sequence>
<dbReference type="Proteomes" id="UP001175227">
    <property type="component" value="Unassembled WGS sequence"/>
</dbReference>
<evidence type="ECO:0000313" key="3">
    <source>
        <dbReference type="Proteomes" id="UP001175227"/>
    </source>
</evidence>
<accession>A0AA39PDL2</accession>
<comment type="caution">
    <text evidence="2">The sequence shown here is derived from an EMBL/GenBank/DDBJ whole genome shotgun (WGS) entry which is preliminary data.</text>
</comment>
<evidence type="ECO:0000256" key="1">
    <source>
        <dbReference type="SAM" id="SignalP"/>
    </source>
</evidence>
<dbReference type="AlphaFoldDB" id="A0AA39PDL2"/>
<keyword evidence="1" id="KW-0732">Signal</keyword>
<feature type="chain" id="PRO_5041402669" evidence="1">
    <location>
        <begin position="33"/>
        <end position="362"/>
    </location>
</feature>
<evidence type="ECO:0000313" key="2">
    <source>
        <dbReference type="EMBL" id="KAK0482302.1"/>
    </source>
</evidence>